<feature type="transmembrane region" description="Helical" evidence="6">
    <location>
        <begin position="72"/>
        <end position="90"/>
    </location>
</feature>
<feature type="transmembrane region" description="Helical" evidence="6">
    <location>
        <begin position="25"/>
        <end position="42"/>
    </location>
</feature>
<feature type="transmembrane region" description="Helical" evidence="6">
    <location>
        <begin position="48"/>
        <end position="65"/>
    </location>
</feature>
<keyword evidence="3" id="KW-0133">Cell shape</keyword>
<evidence type="ECO:0000256" key="6">
    <source>
        <dbReference type="SAM" id="Phobius"/>
    </source>
</evidence>
<dbReference type="GO" id="GO:0032153">
    <property type="term" value="C:cell division site"/>
    <property type="evidence" value="ECO:0007669"/>
    <property type="project" value="TreeGrafter"/>
</dbReference>
<name>A0A382Q672_9ZZZZ</name>
<evidence type="ECO:0000256" key="4">
    <source>
        <dbReference type="ARBA" id="ARBA00022989"/>
    </source>
</evidence>
<evidence type="ECO:0000256" key="5">
    <source>
        <dbReference type="ARBA" id="ARBA00023136"/>
    </source>
</evidence>
<dbReference type="EMBL" id="UINC01112273">
    <property type="protein sequence ID" value="SVC81093.1"/>
    <property type="molecule type" value="Genomic_DNA"/>
</dbReference>
<organism evidence="7">
    <name type="scientific">marine metagenome</name>
    <dbReference type="NCBI Taxonomy" id="408172"/>
    <lineage>
        <taxon>unclassified sequences</taxon>
        <taxon>metagenomes</taxon>
        <taxon>ecological metagenomes</taxon>
    </lineage>
</organism>
<sequence length="254" mass="28057">ELAKIGSVIWIASFFAHRRNQLNQFRWIMLSIIHAGIPAALVMAQPDLSSAVMIIVVWLSILWTAGVRPQHLAILSGASMVGLPAIWVLMEEYQRNRVINFLNPSLDPGAQYNVRQALISIGSGGWFGQGYNQASQVQLRFLKVRHTDFIFSATAAEFGLLGVIVIMLLFVVIAWRIFRIGNNAQDVFGAYLCYGMGSMIFAQAFFNIGMNLNLLPVIGLPLPFFSYGGSALITLSIGLGIVQSVAINQNKYEY</sequence>
<comment type="subcellular location">
    <subcellularLocation>
        <location evidence="1">Membrane</location>
        <topology evidence="1">Multi-pass membrane protein</topology>
    </subcellularLocation>
</comment>
<keyword evidence="2 6" id="KW-0812">Transmembrane</keyword>
<feature type="transmembrane region" description="Helical" evidence="6">
    <location>
        <begin position="187"/>
        <end position="206"/>
    </location>
</feature>
<evidence type="ECO:0000256" key="1">
    <source>
        <dbReference type="ARBA" id="ARBA00004141"/>
    </source>
</evidence>
<dbReference type="GO" id="GO:0051301">
    <property type="term" value="P:cell division"/>
    <property type="evidence" value="ECO:0007669"/>
    <property type="project" value="InterPro"/>
</dbReference>
<feature type="transmembrane region" description="Helical" evidence="6">
    <location>
        <begin position="149"/>
        <end position="175"/>
    </location>
</feature>
<dbReference type="AlphaFoldDB" id="A0A382Q672"/>
<gene>
    <name evidence="7" type="ORF">METZ01_LOCUS333947</name>
</gene>
<dbReference type="GO" id="GO:0015648">
    <property type="term" value="F:lipid-linked peptidoglycan transporter activity"/>
    <property type="evidence" value="ECO:0007669"/>
    <property type="project" value="TreeGrafter"/>
</dbReference>
<dbReference type="Pfam" id="PF01098">
    <property type="entry name" value="FTSW_RODA_SPOVE"/>
    <property type="match status" value="1"/>
</dbReference>
<dbReference type="PANTHER" id="PTHR30474">
    <property type="entry name" value="CELL CYCLE PROTEIN"/>
    <property type="match status" value="1"/>
</dbReference>
<evidence type="ECO:0008006" key="8">
    <source>
        <dbReference type="Google" id="ProtNLM"/>
    </source>
</evidence>
<evidence type="ECO:0000256" key="2">
    <source>
        <dbReference type="ARBA" id="ARBA00022692"/>
    </source>
</evidence>
<feature type="transmembrane region" description="Helical" evidence="6">
    <location>
        <begin position="226"/>
        <end position="247"/>
    </location>
</feature>
<dbReference type="GO" id="GO:0008360">
    <property type="term" value="P:regulation of cell shape"/>
    <property type="evidence" value="ECO:0007669"/>
    <property type="project" value="UniProtKB-KW"/>
</dbReference>
<proteinExistence type="predicted"/>
<dbReference type="InterPro" id="IPR001182">
    <property type="entry name" value="FtsW/RodA"/>
</dbReference>
<evidence type="ECO:0000313" key="7">
    <source>
        <dbReference type="EMBL" id="SVC81093.1"/>
    </source>
</evidence>
<evidence type="ECO:0000256" key="3">
    <source>
        <dbReference type="ARBA" id="ARBA00022960"/>
    </source>
</evidence>
<reference evidence="7" key="1">
    <citation type="submission" date="2018-05" db="EMBL/GenBank/DDBJ databases">
        <authorList>
            <person name="Lanie J.A."/>
            <person name="Ng W.-L."/>
            <person name="Kazmierczak K.M."/>
            <person name="Andrzejewski T.M."/>
            <person name="Davidsen T.M."/>
            <person name="Wayne K.J."/>
            <person name="Tettelin H."/>
            <person name="Glass J.I."/>
            <person name="Rusch D."/>
            <person name="Podicherti R."/>
            <person name="Tsui H.-C.T."/>
            <person name="Winkler M.E."/>
        </authorList>
    </citation>
    <scope>NUCLEOTIDE SEQUENCE</scope>
</reference>
<accession>A0A382Q672</accession>
<protein>
    <recommendedName>
        <fullName evidence="8">Rod shape-determining protein RodA</fullName>
    </recommendedName>
</protein>
<keyword evidence="4 6" id="KW-1133">Transmembrane helix</keyword>
<feature type="non-terminal residue" evidence="7">
    <location>
        <position position="1"/>
    </location>
</feature>
<dbReference type="GO" id="GO:0005886">
    <property type="term" value="C:plasma membrane"/>
    <property type="evidence" value="ECO:0007669"/>
    <property type="project" value="TreeGrafter"/>
</dbReference>
<keyword evidence="5 6" id="KW-0472">Membrane</keyword>